<keyword evidence="2" id="KW-0472">Membrane</keyword>
<keyword evidence="4" id="KW-1185">Reference proteome</keyword>
<keyword evidence="2" id="KW-1133">Transmembrane helix</keyword>
<evidence type="ECO:0000256" key="2">
    <source>
        <dbReference type="SAM" id="Phobius"/>
    </source>
</evidence>
<dbReference type="AlphaFoldDB" id="A0A2M9G1H7"/>
<organism evidence="3 4">
    <name type="scientific">Minwuia thermotolerans</name>
    <dbReference type="NCBI Taxonomy" id="2056226"/>
    <lineage>
        <taxon>Bacteria</taxon>
        <taxon>Pseudomonadati</taxon>
        <taxon>Pseudomonadota</taxon>
        <taxon>Alphaproteobacteria</taxon>
        <taxon>Minwuiales</taxon>
        <taxon>Minwuiaceae</taxon>
        <taxon>Minwuia</taxon>
    </lineage>
</organism>
<keyword evidence="2" id="KW-0812">Transmembrane</keyword>
<dbReference type="Proteomes" id="UP000229498">
    <property type="component" value="Unassembled WGS sequence"/>
</dbReference>
<evidence type="ECO:0000313" key="3">
    <source>
        <dbReference type="EMBL" id="PJK29563.1"/>
    </source>
</evidence>
<protein>
    <submittedName>
        <fullName evidence="3">Uncharacterized protein</fullName>
    </submittedName>
</protein>
<gene>
    <name evidence="3" type="ORF">CVT23_10910</name>
</gene>
<evidence type="ECO:0000313" key="4">
    <source>
        <dbReference type="Proteomes" id="UP000229498"/>
    </source>
</evidence>
<comment type="caution">
    <text evidence="3">The sequence shown here is derived from an EMBL/GenBank/DDBJ whole genome shotgun (WGS) entry which is preliminary data.</text>
</comment>
<evidence type="ECO:0000256" key="1">
    <source>
        <dbReference type="SAM" id="MobiDB-lite"/>
    </source>
</evidence>
<accession>A0A2M9G1H7</accession>
<name>A0A2M9G1H7_9PROT</name>
<dbReference type="EMBL" id="PHIG01000032">
    <property type="protein sequence ID" value="PJK29563.1"/>
    <property type="molecule type" value="Genomic_DNA"/>
</dbReference>
<feature type="transmembrane region" description="Helical" evidence="2">
    <location>
        <begin position="50"/>
        <end position="71"/>
    </location>
</feature>
<dbReference type="RefSeq" id="WP_109793587.1">
    <property type="nucleotide sequence ID" value="NZ_PIGG01000031.1"/>
</dbReference>
<proteinExistence type="predicted"/>
<reference evidence="3 4" key="1">
    <citation type="submission" date="2017-11" db="EMBL/GenBank/DDBJ databases">
        <title>Draft genome sequence of Rhizobiales bacterium SY3-13.</title>
        <authorList>
            <person name="Sun C."/>
        </authorList>
    </citation>
    <scope>NUCLEOTIDE SEQUENCE [LARGE SCALE GENOMIC DNA]</scope>
    <source>
        <strain evidence="3 4">SY3-13</strain>
    </source>
</reference>
<sequence>MRREQNQSRNSTVPRFRGNGFPRPGPAIGRLAVLPKRPANDNVPPWRAGVGFRLILLAAAVAAAAACAAFLG</sequence>
<feature type="region of interest" description="Disordered" evidence="1">
    <location>
        <begin position="1"/>
        <end position="24"/>
    </location>
</feature>